<dbReference type="Proteomes" id="UP000051330">
    <property type="component" value="Unassembled WGS sequence"/>
</dbReference>
<name>A0A0R1N6Q1_9LACO</name>
<sequence length="273" mass="30406">MKISLSTTGATVRKVGPVSGTGSFLLLSHTYEAGDEIVIEFDPTELNQSYWVQLDAALAPSLVYFTKSPWRYRVPTDFLRVTAPDKESIYPEQAFAGQEHLLRVWPAVHQEQVEVRNLARNTYDQADDTGAYPHAFANIETRHDPTFAARNAIDGYTLNDHHGAFPYQSWGINQDPQAAFSLSFGRPVDLTQLTVVLRADFPHDSYWTQGTVTFSDGTKVLLNFNKSAAPQSFSVQKKGITGLTFDHLIKADDDSPFPALIEFEAWGTDSDEA</sequence>
<protein>
    <recommendedName>
        <fullName evidence="3">Carbohydrate-binding protein</fullName>
    </recommendedName>
</protein>
<comment type="caution">
    <text evidence="1">The sequence shown here is derived from an EMBL/GenBank/DDBJ whole genome shotgun (WGS) entry which is preliminary data.</text>
</comment>
<evidence type="ECO:0008006" key="3">
    <source>
        <dbReference type="Google" id="ProtNLM"/>
    </source>
</evidence>
<gene>
    <name evidence="1" type="ORF">FD09_GL003061</name>
</gene>
<keyword evidence="2" id="KW-1185">Reference proteome</keyword>
<dbReference type="EMBL" id="AZEC01000008">
    <property type="protein sequence ID" value="KRL12475.1"/>
    <property type="molecule type" value="Genomic_DNA"/>
</dbReference>
<reference evidence="1 2" key="1">
    <citation type="journal article" date="2015" name="Genome Announc.">
        <title>Expanding the biotechnology potential of lactobacilli through comparative genomics of 213 strains and associated genera.</title>
        <authorList>
            <person name="Sun Z."/>
            <person name="Harris H.M."/>
            <person name="McCann A."/>
            <person name="Guo C."/>
            <person name="Argimon S."/>
            <person name="Zhang W."/>
            <person name="Yang X."/>
            <person name="Jeffery I.B."/>
            <person name="Cooney J.C."/>
            <person name="Kagawa T.F."/>
            <person name="Liu W."/>
            <person name="Song Y."/>
            <person name="Salvetti E."/>
            <person name="Wrobel A."/>
            <person name="Rasinkangas P."/>
            <person name="Parkhill J."/>
            <person name="Rea M.C."/>
            <person name="O'Sullivan O."/>
            <person name="Ritari J."/>
            <person name="Douillard F.P."/>
            <person name="Paul Ross R."/>
            <person name="Yang R."/>
            <person name="Briner A.E."/>
            <person name="Felis G.E."/>
            <person name="de Vos W.M."/>
            <person name="Barrangou R."/>
            <person name="Klaenhammer T.R."/>
            <person name="Caufield P.W."/>
            <person name="Cui Y."/>
            <person name="Zhang H."/>
            <person name="O'Toole P.W."/>
        </authorList>
    </citation>
    <scope>NUCLEOTIDE SEQUENCE [LARGE SCALE GENOMIC DNA]</scope>
    <source>
        <strain evidence="1 2">DSM 12744</strain>
    </source>
</reference>
<organism evidence="1 2">
    <name type="scientific">Schleiferilactobacillus perolens DSM 12744</name>
    <dbReference type="NCBI Taxonomy" id="1423792"/>
    <lineage>
        <taxon>Bacteria</taxon>
        <taxon>Bacillati</taxon>
        <taxon>Bacillota</taxon>
        <taxon>Bacilli</taxon>
        <taxon>Lactobacillales</taxon>
        <taxon>Lactobacillaceae</taxon>
        <taxon>Schleiferilactobacillus</taxon>
    </lineage>
</organism>
<dbReference type="PATRIC" id="fig|1423792.3.peg.3145"/>
<dbReference type="STRING" id="1423792.FD09_GL003061"/>
<accession>A0A0R1N6Q1</accession>
<dbReference type="AlphaFoldDB" id="A0A0R1N6Q1"/>
<proteinExistence type="predicted"/>
<evidence type="ECO:0000313" key="1">
    <source>
        <dbReference type="EMBL" id="KRL12475.1"/>
    </source>
</evidence>
<dbReference type="RefSeq" id="WP_057820924.1">
    <property type="nucleotide sequence ID" value="NZ_AZEC01000008.1"/>
</dbReference>
<evidence type="ECO:0000313" key="2">
    <source>
        <dbReference type="Proteomes" id="UP000051330"/>
    </source>
</evidence>